<reference evidence="1" key="1">
    <citation type="submission" date="2017-05" db="UniProtKB">
        <authorList>
            <consortium name="EnsemblMetazoa"/>
        </authorList>
    </citation>
    <scope>IDENTIFICATION</scope>
</reference>
<organism evidence="1">
    <name type="scientific">Amphimedon queenslandica</name>
    <name type="common">Sponge</name>
    <dbReference type="NCBI Taxonomy" id="400682"/>
    <lineage>
        <taxon>Eukaryota</taxon>
        <taxon>Metazoa</taxon>
        <taxon>Porifera</taxon>
        <taxon>Demospongiae</taxon>
        <taxon>Heteroscleromorpha</taxon>
        <taxon>Haplosclerida</taxon>
        <taxon>Niphatidae</taxon>
        <taxon>Amphimedon</taxon>
    </lineage>
</organism>
<sequence>MPDDIRAQARASATALKIMEADLSPNGGADPLDGLGPACMQLSCLAWQAAFPLESALQLF</sequence>
<protein>
    <submittedName>
        <fullName evidence="1">Uncharacterized protein</fullName>
    </submittedName>
</protein>
<dbReference type="InParanoid" id="A0A1X7TP31"/>
<proteinExistence type="predicted"/>
<dbReference type="EnsemblMetazoa" id="Aqu2.1.16628_001">
    <property type="protein sequence ID" value="Aqu2.1.16628_001"/>
    <property type="gene ID" value="Aqu2.1.16628"/>
</dbReference>
<dbReference type="AlphaFoldDB" id="A0A1X7TP31"/>
<accession>A0A1X7TP31</accession>
<name>A0A1X7TP31_AMPQE</name>
<evidence type="ECO:0000313" key="1">
    <source>
        <dbReference type="EnsemblMetazoa" id="Aqu2.1.16628_001"/>
    </source>
</evidence>